<dbReference type="GeneID" id="7198747"/>
<dbReference type="EMBL" id="CM000628">
    <property type="protein sequence ID" value="EEC43584.1"/>
    <property type="molecule type" value="Genomic_DNA"/>
</dbReference>
<dbReference type="PaxDb" id="2850-Phatr40917"/>
<dbReference type="RefSeq" id="XP_002184848.1">
    <property type="nucleotide sequence ID" value="XM_002184812.1"/>
</dbReference>
<reference evidence="3" key="2">
    <citation type="submission" date="2008-08" db="EMBL/GenBank/DDBJ databases">
        <authorList>
            <consortium name="Diatom Consortium"/>
            <person name="Grigoriev I."/>
            <person name="Grimwood J."/>
            <person name="Kuo A."/>
            <person name="Otillar R.P."/>
            <person name="Salamov A."/>
            <person name="Detter J.C."/>
            <person name="Lindquist E."/>
            <person name="Shapiro H."/>
            <person name="Lucas S."/>
            <person name="Glavina del Rio T."/>
            <person name="Pitluck S."/>
            <person name="Rokhsar D."/>
            <person name="Bowler C."/>
        </authorList>
    </citation>
    <scope>GENOME REANNOTATION</scope>
    <source>
        <strain evidence="3">CCAP 1055/1</strain>
    </source>
</reference>
<sequence length="180" mass="18836">MYGTSRTALILAAVVLAAVVCVITIPVVLTQDKRDSAEAGAQALATDDKPSLVETNGGLSVAVQESDPPSDVPSQVPSDKPSFIPSDVPSTIPSDFPSSVPSDVPSAAPSLLPLITIDPKAPALGSDFPSLAPFSWSTQEPTVGLFPDVALIVDEVESPDPPFTPINKKKRLRMNNHFPL</sequence>
<gene>
    <name evidence="2" type="ORF">PHATRDRAFT_40917</name>
</gene>
<reference evidence="2 3" key="1">
    <citation type="journal article" date="2008" name="Nature">
        <title>The Phaeodactylum genome reveals the evolutionary history of diatom genomes.</title>
        <authorList>
            <person name="Bowler C."/>
            <person name="Allen A.E."/>
            <person name="Badger J.H."/>
            <person name="Grimwood J."/>
            <person name="Jabbari K."/>
            <person name="Kuo A."/>
            <person name="Maheswari U."/>
            <person name="Martens C."/>
            <person name="Maumus F."/>
            <person name="Otillar R.P."/>
            <person name="Rayko E."/>
            <person name="Salamov A."/>
            <person name="Vandepoele K."/>
            <person name="Beszteri B."/>
            <person name="Gruber A."/>
            <person name="Heijde M."/>
            <person name="Katinka M."/>
            <person name="Mock T."/>
            <person name="Valentin K."/>
            <person name="Verret F."/>
            <person name="Berges J.A."/>
            <person name="Brownlee C."/>
            <person name="Cadoret J.P."/>
            <person name="Chiovitti A."/>
            <person name="Choi C.J."/>
            <person name="Coesel S."/>
            <person name="De Martino A."/>
            <person name="Detter J.C."/>
            <person name="Durkin C."/>
            <person name="Falciatore A."/>
            <person name="Fournet J."/>
            <person name="Haruta M."/>
            <person name="Huysman M.J."/>
            <person name="Jenkins B.D."/>
            <person name="Jiroutova K."/>
            <person name="Jorgensen R.E."/>
            <person name="Joubert Y."/>
            <person name="Kaplan A."/>
            <person name="Kroger N."/>
            <person name="Kroth P.G."/>
            <person name="La Roche J."/>
            <person name="Lindquist E."/>
            <person name="Lommer M."/>
            <person name="Martin-Jezequel V."/>
            <person name="Lopez P.J."/>
            <person name="Lucas S."/>
            <person name="Mangogna M."/>
            <person name="McGinnis K."/>
            <person name="Medlin L.K."/>
            <person name="Montsant A."/>
            <person name="Oudot-Le Secq M.P."/>
            <person name="Napoli C."/>
            <person name="Obornik M."/>
            <person name="Parker M.S."/>
            <person name="Petit J.L."/>
            <person name="Porcel B.M."/>
            <person name="Poulsen N."/>
            <person name="Robison M."/>
            <person name="Rychlewski L."/>
            <person name="Rynearson T.A."/>
            <person name="Schmutz J."/>
            <person name="Shapiro H."/>
            <person name="Siaut M."/>
            <person name="Stanley M."/>
            <person name="Sussman M.R."/>
            <person name="Taylor A.R."/>
            <person name="Vardi A."/>
            <person name="von Dassow P."/>
            <person name="Vyverman W."/>
            <person name="Willis A."/>
            <person name="Wyrwicz L.S."/>
            <person name="Rokhsar D.S."/>
            <person name="Weissenbach J."/>
            <person name="Armbrust E.V."/>
            <person name="Green B.R."/>
            <person name="Van de Peer Y."/>
            <person name="Grigoriev I.V."/>
        </authorList>
    </citation>
    <scope>NUCLEOTIDE SEQUENCE [LARGE SCALE GENOMIC DNA]</scope>
    <source>
        <strain evidence="2 3">CCAP 1055/1</strain>
    </source>
</reference>
<evidence type="ECO:0000313" key="2">
    <source>
        <dbReference type="EMBL" id="EEC43584.1"/>
    </source>
</evidence>
<feature type="compositionally biased region" description="Low complexity" evidence="1">
    <location>
        <begin position="63"/>
        <end position="82"/>
    </location>
</feature>
<feature type="region of interest" description="Disordered" evidence="1">
    <location>
        <begin position="61"/>
        <end position="100"/>
    </location>
</feature>
<dbReference type="AlphaFoldDB" id="B7GCS2"/>
<evidence type="ECO:0000256" key="1">
    <source>
        <dbReference type="SAM" id="MobiDB-lite"/>
    </source>
</evidence>
<organism evidence="2 3">
    <name type="scientific">Phaeodactylum tricornutum (strain CCAP 1055/1)</name>
    <dbReference type="NCBI Taxonomy" id="556484"/>
    <lineage>
        <taxon>Eukaryota</taxon>
        <taxon>Sar</taxon>
        <taxon>Stramenopiles</taxon>
        <taxon>Ochrophyta</taxon>
        <taxon>Bacillariophyta</taxon>
        <taxon>Bacillariophyceae</taxon>
        <taxon>Bacillariophycidae</taxon>
        <taxon>Naviculales</taxon>
        <taxon>Phaeodactylaceae</taxon>
        <taxon>Phaeodactylum</taxon>
    </lineage>
</organism>
<keyword evidence="3" id="KW-1185">Reference proteome</keyword>
<evidence type="ECO:0000313" key="3">
    <source>
        <dbReference type="Proteomes" id="UP000000759"/>
    </source>
</evidence>
<accession>B7GCS2</accession>
<name>B7GCS2_PHATC</name>
<dbReference type="KEGG" id="pti:PHATRDRAFT_40917"/>
<proteinExistence type="predicted"/>
<dbReference type="Proteomes" id="UP000000759">
    <property type="component" value="Chromosome 26"/>
</dbReference>
<dbReference type="HOGENOM" id="CLU_1499129_0_0_1"/>
<dbReference type="InParanoid" id="B7GCS2"/>
<protein>
    <submittedName>
        <fullName evidence="2">Uncharacterized protein</fullName>
    </submittedName>
</protein>